<organism evidence="2 3">
    <name type="scientific">Thermodesulfatator autotrophicus</name>
    <dbReference type="NCBI Taxonomy" id="1795632"/>
    <lineage>
        <taxon>Bacteria</taxon>
        <taxon>Pseudomonadati</taxon>
        <taxon>Thermodesulfobacteriota</taxon>
        <taxon>Thermodesulfobacteria</taxon>
        <taxon>Thermodesulfobacteriales</taxon>
        <taxon>Thermodesulfatatoraceae</taxon>
        <taxon>Thermodesulfatator</taxon>
    </lineage>
</organism>
<name>A0A177EAE5_9BACT</name>
<dbReference type="PANTHER" id="PTHR44119:SF7">
    <property type="entry name" value="MAGNESIUM CHELATASE SUBUNIT"/>
    <property type="match status" value="1"/>
</dbReference>
<evidence type="ECO:0000313" key="3">
    <source>
        <dbReference type="Proteomes" id="UP000076964"/>
    </source>
</evidence>
<evidence type="ECO:0000313" key="2">
    <source>
        <dbReference type="EMBL" id="OAG28768.1"/>
    </source>
</evidence>
<dbReference type="Proteomes" id="UP000076964">
    <property type="component" value="Unassembled WGS sequence"/>
</dbReference>
<dbReference type="CDD" id="cd10150">
    <property type="entry name" value="CobN_like"/>
    <property type="match status" value="1"/>
</dbReference>
<evidence type="ECO:0000259" key="1">
    <source>
        <dbReference type="Pfam" id="PF02514"/>
    </source>
</evidence>
<proteinExistence type="predicted"/>
<sequence length="1245" mass="140987">MKKIIAAMWNSYIPPLMRVSREEGLFTLKMWATKRLEEPDTLEEFIAAAKEADLVLLYATSDGFWEELASQLQERLPYVPVIWSGFESSFWERSLGGIETGATVYRYLLYGGEENLKNLLRYLAREGLGISVDYALPKELPWMGIYHPQAPGYFESLKDYLAWYGGDPEAPWVGLLFSRQYWVNGDLAVEETVIKALEEEGINVLPVFTYSLEDKALGTKGSRGAVEAFFFDEKGKPVIDALVKMIPFFLGTRSRALSDPSASTSGVELLKKLNVPVFQPLGLYSQTEEEWSKNPKGLGYEISWALAMPEFEGVIEPLVIHAVSREEDPETGTILEERKPIKERIKRLAERIASWLALRRTSPEKRKLVFVLHNNPCASVEATVGGAANLDALESVVRILKDLKNKGYNIEDIPESGEALAQEILARKAISEFRWTTVEEIVAKGGALDLIPLDQYLRWWQEFPEEVRQKIENAWGKPPGEPKDGVPAAMVYKGKIVVTGLRFGNVLVCVQPKRGCAGPRCDGKVCKILHDPDIPPPHQYLATYRYFEEVFGAHAVIHVGTHGNLEFLPGKGAGLSEKCFPDLTIHRLPHLYIYNADNPPEGVIAKRRSYAVLVDHMQTVMQEAGLYGELEVLSRYLDEYEKSSYGDKARAHTLEHLIEDTLKKAGLYEEVKAALKPGDDFSKVVQVTHETLERLKQSQVQDGLHIFGEVPKGERLAKFIRAIVRYDLNENPSWRKIWEEDKGWSALVEGDLSPNFSEYADLWARVEDLKARIMASREREALLHALEGGYVPPGPSGLITRGRDDVLPTGRNFYSLDPRRVPTQAAYRVGTRLAEAVIEKYLKEHGSYPENIALYWMANDIMWADGEGMGQILALLGVRPIWQPNGQVKGFEVIPLDELGRPRIDVTIRVSGITRDNFFDCITLVDKAIQTVALLDEPLEKNFVRKHTLAKLEKLRKKFSPEEARRRATFRLFASKPGTYQAGVNLAVYASAWKKEQDLADVFVYWNGYAYGEEAFGEEAHFELTENLKSVSFTFNKTVTDEYDLFGCCSYFGTHGGLTIAARELSGHKIPVYYGDTRNPAQVEVRDLASEIRRVVRSKLLNPRWIEGMKRHGYRGAGEIAKRIGRVYGWQATTHEVDDQIFDDLARTYVLDEENRRFFKEHNPWALEEITRRFLEAESRGLWQATPEVLRGLKEAYLEVEAQLEASMPVGEMGPQGGSVDIITSEEVANWQEKMKEIREKITLE</sequence>
<dbReference type="EMBL" id="LSFI01000001">
    <property type="protein sequence ID" value="OAG28768.1"/>
    <property type="molecule type" value="Genomic_DNA"/>
</dbReference>
<dbReference type="Pfam" id="PF02514">
    <property type="entry name" value="CobN-Mg_chel"/>
    <property type="match status" value="2"/>
</dbReference>
<dbReference type="AlphaFoldDB" id="A0A177EAE5"/>
<feature type="domain" description="CobN/magnesium chelatase" evidence="1">
    <location>
        <begin position="764"/>
        <end position="1189"/>
    </location>
</feature>
<protein>
    <submittedName>
        <fullName evidence="2">Cobalt chelatase</fullName>
    </submittedName>
</protein>
<gene>
    <name evidence="2" type="ORF">TH606_00460</name>
</gene>
<dbReference type="InterPro" id="IPR003672">
    <property type="entry name" value="CobN/Mg_chltase"/>
</dbReference>
<feature type="domain" description="CobN/magnesium chelatase" evidence="1">
    <location>
        <begin position="105"/>
        <end position="745"/>
    </location>
</feature>
<comment type="caution">
    <text evidence="2">The sequence shown here is derived from an EMBL/GenBank/DDBJ whole genome shotgun (WGS) entry which is preliminary data.</text>
</comment>
<dbReference type="RefSeq" id="WP_068540470.1">
    <property type="nucleotide sequence ID" value="NZ_LSFI01000001.1"/>
</dbReference>
<dbReference type="OrthoDB" id="9757976at2"/>
<accession>A0A177EAE5</accession>
<reference evidence="2 3" key="1">
    <citation type="submission" date="2016-02" db="EMBL/GenBank/DDBJ databases">
        <title>Draft genome sequence of Thermodesulfatator sp. S606.</title>
        <authorList>
            <person name="Lai Q."/>
            <person name="Cao J."/>
            <person name="Dupont S."/>
            <person name="Shao Z."/>
            <person name="Jebbar M."/>
            <person name="Alain K."/>
        </authorList>
    </citation>
    <scope>NUCLEOTIDE SEQUENCE [LARGE SCALE GENOMIC DNA]</scope>
    <source>
        <strain evidence="2 3">S606</strain>
    </source>
</reference>
<keyword evidence="3" id="KW-1185">Reference proteome</keyword>
<dbReference type="PANTHER" id="PTHR44119">
    <property type="entry name" value="MAGNESIUM-CHELATASE SUBUNIT CHLH, CHLOROPLASTIC"/>
    <property type="match status" value="1"/>
</dbReference>
<dbReference type="STRING" id="1795632.TH606_00460"/>